<dbReference type="AlphaFoldDB" id="A0A3L6G4V1"/>
<evidence type="ECO:0000256" key="1">
    <source>
        <dbReference type="SAM" id="MobiDB-lite"/>
    </source>
</evidence>
<feature type="region of interest" description="Disordered" evidence="1">
    <location>
        <begin position="131"/>
        <end position="204"/>
    </location>
</feature>
<dbReference type="EMBL" id="NCVQ01000003">
    <property type="protein sequence ID" value="PWZ41414.1"/>
    <property type="molecule type" value="Genomic_DNA"/>
</dbReference>
<accession>A0A3L6G4V1</accession>
<evidence type="ECO:0000313" key="3">
    <source>
        <dbReference type="Proteomes" id="UP000251960"/>
    </source>
</evidence>
<feature type="compositionally biased region" description="Basic and acidic residues" evidence="1">
    <location>
        <begin position="161"/>
        <end position="170"/>
    </location>
</feature>
<organism evidence="2 3">
    <name type="scientific">Zea mays</name>
    <name type="common">Maize</name>
    <dbReference type="NCBI Taxonomy" id="4577"/>
    <lineage>
        <taxon>Eukaryota</taxon>
        <taxon>Viridiplantae</taxon>
        <taxon>Streptophyta</taxon>
        <taxon>Embryophyta</taxon>
        <taxon>Tracheophyta</taxon>
        <taxon>Spermatophyta</taxon>
        <taxon>Magnoliopsida</taxon>
        <taxon>Liliopsida</taxon>
        <taxon>Poales</taxon>
        <taxon>Poaceae</taxon>
        <taxon>PACMAD clade</taxon>
        <taxon>Panicoideae</taxon>
        <taxon>Andropogonodae</taxon>
        <taxon>Andropogoneae</taxon>
        <taxon>Tripsacinae</taxon>
        <taxon>Zea</taxon>
    </lineage>
</organism>
<name>A0A3L6G4V1_MAIZE</name>
<protein>
    <submittedName>
        <fullName evidence="2">Uncharacterized protein</fullName>
    </submittedName>
</protein>
<feature type="compositionally biased region" description="Basic and acidic residues" evidence="1">
    <location>
        <begin position="192"/>
        <end position="204"/>
    </location>
</feature>
<reference evidence="2 3" key="1">
    <citation type="journal article" date="2018" name="Nat. Genet.">
        <title>Extensive intraspecific gene order and gene structural variations between Mo17 and other maize genomes.</title>
        <authorList>
            <person name="Sun S."/>
            <person name="Zhou Y."/>
            <person name="Chen J."/>
            <person name="Shi J."/>
            <person name="Zhao H."/>
            <person name="Zhao H."/>
            <person name="Song W."/>
            <person name="Zhang M."/>
            <person name="Cui Y."/>
            <person name="Dong X."/>
            <person name="Liu H."/>
            <person name="Ma X."/>
            <person name="Jiao Y."/>
            <person name="Wang B."/>
            <person name="Wei X."/>
            <person name="Stein J.C."/>
            <person name="Glaubitz J.C."/>
            <person name="Lu F."/>
            <person name="Yu G."/>
            <person name="Liang C."/>
            <person name="Fengler K."/>
            <person name="Li B."/>
            <person name="Rafalski A."/>
            <person name="Schnable P.S."/>
            <person name="Ware D.H."/>
            <person name="Buckler E.S."/>
            <person name="Lai J."/>
        </authorList>
    </citation>
    <scope>NUCLEOTIDE SEQUENCE [LARGE SCALE GENOMIC DNA]</scope>
    <source>
        <strain evidence="3">cv. Missouri 17</strain>
        <tissue evidence="2">Seedling</tissue>
    </source>
</reference>
<feature type="region of interest" description="Disordered" evidence="1">
    <location>
        <begin position="1"/>
        <end position="66"/>
    </location>
</feature>
<feature type="compositionally biased region" description="Gly residues" evidence="1">
    <location>
        <begin position="171"/>
        <end position="191"/>
    </location>
</feature>
<evidence type="ECO:0000313" key="2">
    <source>
        <dbReference type="EMBL" id="PWZ41414.1"/>
    </source>
</evidence>
<comment type="caution">
    <text evidence="2">The sequence shown here is derived from an EMBL/GenBank/DDBJ whole genome shotgun (WGS) entry which is preliminary data.</text>
</comment>
<gene>
    <name evidence="2" type="ORF">Zm00014a_035718</name>
</gene>
<sequence>MDVAARLAREAMRHHGASGSRARGMVASISDGGEVATPRTGARSSLPAHQPRRPCRRTPAPVAQGQGLGRPWALPGAVQVHEPATRLGVTPTPRMPAVLHGGAGATDGMRGCGRGETGNARWGVGVWDGEHGARPSLASVDGDQGEDDGGADGRGWQGAGREWRRVERWGRGGGGDAGEIIGGLVGRGAGSEGERGRDIRAGAW</sequence>
<dbReference type="Proteomes" id="UP000251960">
    <property type="component" value="Chromosome 2"/>
</dbReference>
<proteinExistence type="predicted"/>